<evidence type="ECO:0008006" key="3">
    <source>
        <dbReference type="Google" id="ProtNLM"/>
    </source>
</evidence>
<dbReference type="InterPro" id="IPR003673">
    <property type="entry name" value="CoA-Trfase_fam_III"/>
</dbReference>
<organism evidence="2">
    <name type="scientific">marine metagenome</name>
    <dbReference type="NCBI Taxonomy" id="408172"/>
    <lineage>
        <taxon>unclassified sequences</taxon>
        <taxon>metagenomes</taxon>
        <taxon>ecological metagenomes</taxon>
    </lineage>
</organism>
<dbReference type="GO" id="GO:0008410">
    <property type="term" value="F:CoA-transferase activity"/>
    <property type="evidence" value="ECO:0007669"/>
    <property type="project" value="TreeGrafter"/>
</dbReference>
<dbReference type="SUPFAM" id="SSF89796">
    <property type="entry name" value="CoA-transferase family III (CaiB/BaiF)"/>
    <property type="match status" value="1"/>
</dbReference>
<dbReference type="InterPro" id="IPR050483">
    <property type="entry name" value="CoA-transferase_III_domain"/>
</dbReference>
<evidence type="ECO:0000313" key="2">
    <source>
        <dbReference type="EMBL" id="SVA31397.1"/>
    </source>
</evidence>
<dbReference type="Gene3D" id="3.30.1540.10">
    <property type="entry name" value="formyl-coa transferase, domain 3"/>
    <property type="match status" value="1"/>
</dbReference>
<protein>
    <recommendedName>
        <fullName evidence="3">CoA transferase</fullName>
    </recommendedName>
</protein>
<dbReference type="InterPro" id="IPR023606">
    <property type="entry name" value="CoA-Trfase_III_dom_1_sf"/>
</dbReference>
<dbReference type="AlphaFoldDB" id="A0A381UVN7"/>
<dbReference type="InterPro" id="IPR044855">
    <property type="entry name" value="CoA-Trfase_III_dom3_sf"/>
</dbReference>
<evidence type="ECO:0000256" key="1">
    <source>
        <dbReference type="ARBA" id="ARBA00022679"/>
    </source>
</evidence>
<name>A0A381UVN7_9ZZZZ</name>
<dbReference type="EMBL" id="UINC01007097">
    <property type="protein sequence ID" value="SVA31397.1"/>
    <property type="molecule type" value="Genomic_DNA"/>
</dbReference>
<dbReference type="Pfam" id="PF02515">
    <property type="entry name" value="CoA_transf_3"/>
    <property type="match status" value="1"/>
</dbReference>
<dbReference type="Gene3D" id="3.40.50.10540">
    <property type="entry name" value="Crotonobetainyl-coa:carnitine coa-transferase, domain 1"/>
    <property type="match status" value="1"/>
</dbReference>
<keyword evidence="1" id="KW-0808">Transferase</keyword>
<dbReference type="PANTHER" id="PTHR48207:SF3">
    <property type="entry name" value="SUCCINATE--HYDROXYMETHYLGLUTARATE COA-TRANSFERASE"/>
    <property type="match status" value="1"/>
</dbReference>
<gene>
    <name evidence="2" type="ORF">METZ01_LOCUS84251</name>
</gene>
<dbReference type="PANTHER" id="PTHR48207">
    <property type="entry name" value="SUCCINATE--HYDROXYMETHYLGLUTARATE COA-TRANSFERASE"/>
    <property type="match status" value="1"/>
</dbReference>
<sequence length="406" mass="45026">MPYGALEEIIVLDLSDRLAASFCAKTLGLYGCEVVKVEPLSGDPLRKWTNSNPGNQSGDSPLFLHLNAGKKSITINLDDPKGQSILAALMKVCDVVVETQKPGHLDKIGLAYNQIKKSNPSVIFTSITPYGQTGPYKNFHYDELTLFAMTGAMYREGLPDREPLRYSGEIAQYFAGNAAAAATTAALFKRTLTGHGDWLDISIQECMAGHPHQIGRRSPFIYAGEPDPRSQPRTSASGAREPYAVGTFRCKDGYFSFLPLGPRMWPNIAKMINREDLMADPKYNDTIKRSENRENLEAIFQAWVDDKTREEIFQAVQAAGVPGSPILQPEEVHKNEQFQARGFFQNVDHPNGQTLRMTGDPFRFSNAPTSSIKAAPKLSQNTNEVLRKLLELSDDQIEILAMENII</sequence>
<accession>A0A381UVN7</accession>
<reference evidence="2" key="1">
    <citation type="submission" date="2018-05" db="EMBL/GenBank/DDBJ databases">
        <authorList>
            <person name="Lanie J.A."/>
            <person name="Ng W.-L."/>
            <person name="Kazmierczak K.M."/>
            <person name="Andrzejewski T.M."/>
            <person name="Davidsen T.M."/>
            <person name="Wayne K.J."/>
            <person name="Tettelin H."/>
            <person name="Glass J.I."/>
            <person name="Rusch D."/>
            <person name="Podicherti R."/>
            <person name="Tsui H.-C.T."/>
            <person name="Winkler M.E."/>
        </authorList>
    </citation>
    <scope>NUCLEOTIDE SEQUENCE</scope>
</reference>
<proteinExistence type="predicted"/>